<reference evidence="7" key="1">
    <citation type="submission" date="2020-10" db="EMBL/GenBank/DDBJ databases">
        <authorList>
            <person name="Gilroy R."/>
        </authorList>
    </citation>
    <scope>NUCLEOTIDE SEQUENCE</scope>
    <source>
        <strain evidence="7">13766</strain>
    </source>
</reference>
<dbReference type="Proteomes" id="UP000824140">
    <property type="component" value="Unassembled WGS sequence"/>
</dbReference>
<keyword evidence="4" id="KW-0804">Transcription</keyword>
<dbReference type="PANTHER" id="PTHR30204">
    <property type="entry name" value="REDOX-CYCLING DRUG-SENSING TRANSCRIPTIONAL ACTIVATOR SOXR"/>
    <property type="match status" value="1"/>
</dbReference>
<accession>A0A9D1K6D3</accession>
<dbReference type="PANTHER" id="PTHR30204:SF69">
    <property type="entry name" value="MERR-FAMILY TRANSCRIPTIONAL REGULATOR"/>
    <property type="match status" value="1"/>
</dbReference>
<dbReference type="InterPro" id="IPR047057">
    <property type="entry name" value="MerR_fam"/>
</dbReference>
<evidence type="ECO:0000313" key="7">
    <source>
        <dbReference type="EMBL" id="HIS92547.1"/>
    </source>
</evidence>
<keyword evidence="2" id="KW-0805">Transcription regulation</keyword>
<dbReference type="PROSITE" id="PS50937">
    <property type="entry name" value="HTH_MERR_2"/>
    <property type="match status" value="1"/>
</dbReference>
<evidence type="ECO:0000256" key="4">
    <source>
        <dbReference type="ARBA" id="ARBA00023163"/>
    </source>
</evidence>
<evidence type="ECO:0000256" key="3">
    <source>
        <dbReference type="ARBA" id="ARBA00023125"/>
    </source>
</evidence>
<evidence type="ECO:0000256" key="5">
    <source>
        <dbReference type="SAM" id="MobiDB-lite"/>
    </source>
</evidence>
<feature type="domain" description="HTH merR-type" evidence="6">
    <location>
        <begin position="4"/>
        <end position="74"/>
    </location>
</feature>
<dbReference type="Gene3D" id="1.10.1660.10">
    <property type="match status" value="1"/>
</dbReference>
<dbReference type="Pfam" id="PF13411">
    <property type="entry name" value="MerR_1"/>
    <property type="match status" value="1"/>
</dbReference>
<gene>
    <name evidence="7" type="ORF">IAA84_05960</name>
</gene>
<evidence type="ECO:0000256" key="1">
    <source>
        <dbReference type="ARBA" id="ARBA00022491"/>
    </source>
</evidence>
<dbReference type="SMART" id="SM00422">
    <property type="entry name" value="HTH_MERR"/>
    <property type="match status" value="1"/>
</dbReference>
<evidence type="ECO:0000256" key="2">
    <source>
        <dbReference type="ARBA" id="ARBA00023015"/>
    </source>
</evidence>
<proteinExistence type="predicted"/>
<name>A0A9D1K6D3_9FIRM</name>
<dbReference type="GO" id="GO:0003700">
    <property type="term" value="F:DNA-binding transcription factor activity"/>
    <property type="evidence" value="ECO:0007669"/>
    <property type="project" value="InterPro"/>
</dbReference>
<dbReference type="InterPro" id="IPR009061">
    <property type="entry name" value="DNA-bd_dom_put_sf"/>
</dbReference>
<dbReference type="InterPro" id="IPR000551">
    <property type="entry name" value="MerR-type_HTH_dom"/>
</dbReference>
<dbReference type="GO" id="GO:0003677">
    <property type="term" value="F:DNA binding"/>
    <property type="evidence" value="ECO:0007669"/>
    <property type="project" value="UniProtKB-KW"/>
</dbReference>
<evidence type="ECO:0000313" key="8">
    <source>
        <dbReference type="Proteomes" id="UP000824140"/>
    </source>
</evidence>
<organism evidence="7 8">
    <name type="scientific">Candidatus Alectryocaccomicrobium excrementavium</name>
    <dbReference type="NCBI Taxonomy" id="2840668"/>
    <lineage>
        <taxon>Bacteria</taxon>
        <taxon>Bacillati</taxon>
        <taxon>Bacillota</taxon>
        <taxon>Clostridia</taxon>
        <taxon>Candidatus Alectryocaccomicrobium</taxon>
    </lineage>
</organism>
<reference evidence="7" key="2">
    <citation type="journal article" date="2021" name="PeerJ">
        <title>Extensive microbial diversity within the chicken gut microbiome revealed by metagenomics and culture.</title>
        <authorList>
            <person name="Gilroy R."/>
            <person name="Ravi A."/>
            <person name="Getino M."/>
            <person name="Pursley I."/>
            <person name="Horton D.L."/>
            <person name="Alikhan N.F."/>
            <person name="Baker D."/>
            <person name="Gharbi K."/>
            <person name="Hall N."/>
            <person name="Watson M."/>
            <person name="Adriaenssens E.M."/>
            <person name="Foster-Nyarko E."/>
            <person name="Jarju S."/>
            <person name="Secka A."/>
            <person name="Antonio M."/>
            <person name="Oren A."/>
            <person name="Chaudhuri R.R."/>
            <person name="La Ragione R."/>
            <person name="Hildebrand F."/>
            <person name="Pallen M.J."/>
        </authorList>
    </citation>
    <scope>NUCLEOTIDE SEQUENCE</scope>
    <source>
        <strain evidence="7">13766</strain>
    </source>
</reference>
<feature type="region of interest" description="Disordered" evidence="5">
    <location>
        <begin position="264"/>
        <end position="284"/>
    </location>
</feature>
<dbReference type="EMBL" id="DVJN01000117">
    <property type="protein sequence ID" value="HIS92547.1"/>
    <property type="molecule type" value="Genomic_DNA"/>
</dbReference>
<feature type="compositionally biased region" description="Basic and acidic residues" evidence="5">
    <location>
        <begin position="275"/>
        <end position="284"/>
    </location>
</feature>
<protein>
    <submittedName>
        <fullName evidence="7">MerR family transcriptional regulator</fullName>
    </submittedName>
</protein>
<evidence type="ECO:0000259" key="6">
    <source>
        <dbReference type="PROSITE" id="PS50937"/>
    </source>
</evidence>
<sequence>MEKYFTIGEAAKEAHVTAETLRHYDRIGLVAPSRREENTGYRYYTQEDIVRLHTVRALQQMDLPLKKIREVLQENDLRAVIAFLDEAEKRLADKIAMLQRGKEKIGLARASYAEKLRQRESAQAAIVRVREFPPRAILVSNSLETATVDTLFDYLRHFYDALAPSEREAFAFEDAAGILRKSGKSRMFAVCVRYVPNEAVEILPAGRYLCADCTEDNKDEVVERLMREADAQWGARPQFAVLMVFLSGVLQWSYQAQVYTGDAGARGNSSGNVDAPRKKLPENG</sequence>
<dbReference type="AlphaFoldDB" id="A0A9D1K6D3"/>
<dbReference type="SUPFAM" id="SSF46955">
    <property type="entry name" value="Putative DNA-binding domain"/>
    <property type="match status" value="1"/>
</dbReference>
<keyword evidence="1" id="KW-0678">Repressor</keyword>
<keyword evidence="3" id="KW-0238">DNA-binding</keyword>
<comment type="caution">
    <text evidence="7">The sequence shown here is derived from an EMBL/GenBank/DDBJ whole genome shotgun (WGS) entry which is preliminary data.</text>
</comment>